<keyword evidence="3" id="KW-1185">Reference proteome</keyword>
<gene>
    <name evidence="2" type="ORF">FV139_11300</name>
</gene>
<dbReference type="RefSeq" id="WP_148068518.1">
    <property type="nucleotide sequence ID" value="NZ_VRZA01000003.1"/>
</dbReference>
<keyword evidence="1" id="KW-0812">Transmembrane</keyword>
<reference evidence="2 3" key="1">
    <citation type="submission" date="2019-08" db="EMBL/GenBank/DDBJ databases">
        <title>Parahaliea maris sp. nov., isolated from the surface seawater.</title>
        <authorList>
            <person name="Liu Y."/>
        </authorList>
    </citation>
    <scope>NUCLEOTIDE SEQUENCE [LARGE SCALE GENOMIC DNA]</scope>
    <source>
        <strain evidence="2 3">HSLHS9</strain>
    </source>
</reference>
<feature type="transmembrane region" description="Helical" evidence="1">
    <location>
        <begin position="12"/>
        <end position="31"/>
    </location>
</feature>
<accession>A0A5C9A085</accession>
<evidence type="ECO:0000256" key="1">
    <source>
        <dbReference type="SAM" id="Phobius"/>
    </source>
</evidence>
<protein>
    <recommendedName>
        <fullName evidence="4">DUF4760 domain-containing protein</fullName>
    </recommendedName>
</protein>
<comment type="caution">
    <text evidence="2">The sequence shown here is derived from an EMBL/GenBank/DDBJ whole genome shotgun (WGS) entry which is preliminary data.</text>
</comment>
<dbReference type="EMBL" id="VRZA01000003">
    <property type="protein sequence ID" value="TXS94176.1"/>
    <property type="molecule type" value="Genomic_DNA"/>
</dbReference>
<name>A0A5C9A085_9GAMM</name>
<proteinExistence type="predicted"/>
<evidence type="ECO:0000313" key="2">
    <source>
        <dbReference type="EMBL" id="TXS94176.1"/>
    </source>
</evidence>
<evidence type="ECO:0008006" key="4">
    <source>
        <dbReference type="Google" id="ProtNLM"/>
    </source>
</evidence>
<dbReference type="AlphaFoldDB" id="A0A5C9A085"/>
<sequence>MRYGDINWDAVGSISEALGAIGVIVTLIYLIRQIKQNTSATRSAAAAAYSQASMTLSKTLSDSVEANSHFYTYLDNPDQLTPEERKRAQAIVSLYIHTMEQAYDLYCEGALTERKWQSRYKQIIWIAQRPGFVEYWQEYGEVYADDFSNYVKRAIEETH</sequence>
<dbReference type="Proteomes" id="UP000321039">
    <property type="component" value="Unassembled WGS sequence"/>
</dbReference>
<evidence type="ECO:0000313" key="3">
    <source>
        <dbReference type="Proteomes" id="UP000321039"/>
    </source>
</evidence>
<keyword evidence="1" id="KW-1133">Transmembrane helix</keyword>
<keyword evidence="1" id="KW-0472">Membrane</keyword>
<organism evidence="2 3">
    <name type="scientific">Parahaliea maris</name>
    <dbReference type="NCBI Taxonomy" id="2716870"/>
    <lineage>
        <taxon>Bacteria</taxon>
        <taxon>Pseudomonadati</taxon>
        <taxon>Pseudomonadota</taxon>
        <taxon>Gammaproteobacteria</taxon>
        <taxon>Cellvibrionales</taxon>
        <taxon>Halieaceae</taxon>
        <taxon>Parahaliea</taxon>
    </lineage>
</organism>